<dbReference type="InterPro" id="IPR017850">
    <property type="entry name" value="Alkaline_phosphatase_core_sf"/>
</dbReference>
<protein>
    <submittedName>
        <fullName evidence="4">Arylsulfatase</fullName>
    </submittedName>
</protein>
<dbReference type="PANTHER" id="PTHR42693:SF53">
    <property type="entry name" value="ENDO-4-O-SULFATASE"/>
    <property type="match status" value="1"/>
</dbReference>
<comment type="caution">
    <text evidence="4">The sequence shown here is derived from an EMBL/GenBank/DDBJ whole genome shotgun (WGS) entry which is preliminary data.</text>
</comment>
<evidence type="ECO:0000313" key="4">
    <source>
        <dbReference type="EMBL" id="GHC52792.1"/>
    </source>
</evidence>
<comment type="similarity">
    <text evidence="1">Belongs to the sulfatase family.</text>
</comment>
<dbReference type="SUPFAM" id="SSF53649">
    <property type="entry name" value="Alkaline phosphatase-like"/>
    <property type="match status" value="1"/>
</dbReference>
<dbReference type="PANTHER" id="PTHR42693">
    <property type="entry name" value="ARYLSULFATASE FAMILY MEMBER"/>
    <property type="match status" value="1"/>
</dbReference>
<dbReference type="Gene3D" id="3.40.720.10">
    <property type="entry name" value="Alkaline Phosphatase, subunit A"/>
    <property type="match status" value="1"/>
</dbReference>
<dbReference type="EMBL" id="BMXI01000007">
    <property type="protein sequence ID" value="GHC52792.1"/>
    <property type="molecule type" value="Genomic_DNA"/>
</dbReference>
<dbReference type="RefSeq" id="WP_189569701.1">
    <property type="nucleotide sequence ID" value="NZ_BMXI01000007.1"/>
</dbReference>
<feature type="domain" description="Sulfatase N-terminal" evidence="3">
    <location>
        <begin position="20"/>
        <end position="418"/>
    </location>
</feature>
<accession>A0A918TLF2</accession>
<keyword evidence="5" id="KW-1185">Reference proteome</keyword>
<dbReference type="Pfam" id="PF00884">
    <property type="entry name" value="Sulfatase"/>
    <property type="match status" value="1"/>
</dbReference>
<dbReference type="Proteomes" id="UP000644507">
    <property type="component" value="Unassembled WGS sequence"/>
</dbReference>
<proteinExistence type="inferred from homology"/>
<reference evidence="4" key="2">
    <citation type="submission" date="2020-09" db="EMBL/GenBank/DDBJ databases">
        <authorList>
            <person name="Sun Q."/>
            <person name="Kim S."/>
        </authorList>
    </citation>
    <scope>NUCLEOTIDE SEQUENCE</scope>
    <source>
        <strain evidence="4">KCTC 12988</strain>
    </source>
</reference>
<dbReference type="FunFam" id="3.40.720.10:FF:000047">
    <property type="entry name" value="Arylsulfatase"/>
    <property type="match status" value="1"/>
</dbReference>
<evidence type="ECO:0000256" key="2">
    <source>
        <dbReference type="ARBA" id="ARBA00022801"/>
    </source>
</evidence>
<dbReference type="Gene3D" id="3.30.1120.10">
    <property type="match status" value="1"/>
</dbReference>
<gene>
    <name evidence="4" type="primary">aslA</name>
    <name evidence="4" type="ORF">GCM10007100_18960</name>
</gene>
<evidence type="ECO:0000259" key="3">
    <source>
        <dbReference type="Pfam" id="PF00884"/>
    </source>
</evidence>
<dbReference type="InterPro" id="IPR050738">
    <property type="entry name" value="Sulfatase"/>
</dbReference>
<name>A0A918TLF2_9BACT</name>
<keyword evidence="2" id="KW-0378">Hydrolase</keyword>
<dbReference type="GO" id="GO:0004065">
    <property type="term" value="F:arylsulfatase activity"/>
    <property type="evidence" value="ECO:0007669"/>
    <property type="project" value="TreeGrafter"/>
</dbReference>
<evidence type="ECO:0000256" key="1">
    <source>
        <dbReference type="ARBA" id="ARBA00008779"/>
    </source>
</evidence>
<reference evidence="4" key="1">
    <citation type="journal article" date="2014" name="Int. J. Syst. Evol. Microbiol.">
        <title>Complete genome sequence of Corynebacterium casei LMG S-19264T (=DSM 44701T), isolated from a smear-ripened cheese.</title>
        <authorList>
            <consortium name="US DOE Joint Genome Institute (JGI-PGF)"/>
            <person name="Walter F."/>
            <person name="Albersmeier A."/>
            <person name="Kalinowski J."/>
            <person name="Ruckert C."/>
        </authorList>
    </citation>
    <scope>NUCLEOTIDE SEQUENCE</scope>
    <source>
        <strain evidence="4">KCTC 12988</strain>
    </source>
</reference>
<organism evidence="4 5">
    <name type="scientific">Roseibacillus persicicus</name>
    <dbReference type="NCBI Taxonomy" id="454148"/>
    <lineage>
        <taxon>Bacteria</taxon>
        <taxon>Pseudomonadati</taxon>
        <taxon>Verrucomicrobiota</taxon>
        <taxon>Verrucomicrobiia</taxon>
        <taxon>Verrucomicrobiales</taxon>
        <taxon>Verrucomicrobiaceae</taxon>
        <taxon>Roseibacillus</taxon>
    </lineage>
</organism>
<sequence>MKSFLLLFFLLGLATATERPNIILIMVDDLGFSDLGYMGGEIETPHLDALARNGVRFSSFYNGARCCPSRATLMTGLNPHQTGIGHMTNSPDKQRDAQPEAYQGYLNRNCATLAELLKPAEYATLMTGKWHLGFHEKERWPRQRGFDQFYGCITGATRFFYPEAPRDITLDNTPLVNPPSTTDEAFYTTDAFTDYAIRFITEHENRSEQPFFLYLAYTAPHWPLQAFEDDIAKYRSKYRIGWDTLREQRYQRQIELGLIDSKWKLSPRPGKVPAWNTLTEEKKDEMDLKMAVYAAMVDRVDQNIGKLVSSLKEQELFEDTLILFLSDNGACQEFSVLGNGEFRDVEKRNRNHANTYGQAWANAGSTPFRYFKHHAHEGGTATPFFLHWPKEIAPAKDWYRSTAHINDIVPTLLDVAGAEYPSERMGKKLPSLSGISLRPSFISQPLERKNCIALEHQQNASLREGNWKLVGEQVVGQESPLAKKWELYDLSQDRTELNNLAQTHPEKVEELVAKWFRWAQETRVYPRPLSK</sequence>
<dbReference type="CDD" id="cd16025">
    <property type="entry name" value="PAS_like"/>
    <property type="match status" value="1"/>
</dbReference>
<dbReference type="InterPro" id="IPR000917">
    <property type="entry name" value="Sulfatase_N"/>
</dbReference>
<evidence type="ECO:0000313" key="5">
    <source>
        <dbReference type="Proteomes" id="UP000644507"/>
    </source>
</evidence>
<dbReference type="AlphaFoldDB" id="A0A918TLF2"/>